<dbReference type="RefSeq" id="WP_212996259.1">
    <property type="nucleotide sequence ID" value="NZ_BAAATW010000001.1"/>
</dbReference>
<dbReference type="Pfam" id="PF00440">
    <property type="entry name" value="TetR_N"/>
    <property type="match status" value="1"/>
</dbReference>
<dbReference type="Gene3D" id="1.10.357.10">
    <property type="entry name" value="Tetracycline Repressor, domain 2"/>
    <property type="match status" value="1"/>
</dbReference>
<keyword evidence="2 4" id="KW-0238">DNA-binding</keyword>
<evidence type="ECO:0000259" key="5">
    <source>
        <dbReference type="PROSITE" id="PS50977"/>
    </source>
</evidence>
<evidence type="ECO:0000256" key="3">
    <source>
        <dbReference type="ARBA" id="ARBA00023163"/>
    </source>
</evidence>
<dbReference type="InterPro" id="IPR036271">
    <property type="entry name" value="Tet_transcr_reg_TetR-rel_C_sf"/>
</dbReference>
<dbReference type="Pfam" id="PF21597">
    <property type="entry name" value="TetR_C_43"/>
    <property type="match status" value="1"/>
</dbReference>
<dbReference type="SUPFAM" id="SSF48498">
    <property type="entry name" value="Tetracyclin repressor-like, C-terminal domain"/>
    <property type="match status" value="1"/>
</dbReference>
<dbReference type="SUPFAM" id="SSF46689">
    <property type="entry name" value="Homeodomain-like"/>
    <property type="match status" value="1"/>
</dbReference>
<dbReference type="Proteomes" id="UP000680865">
    <property type="component" value="Unassembled WGS sequence"/>
</dbReference>
<dbReference type="AlphaFoldDB" id="A0A919VTI8"/>
<dbReference type="GO" id="GO:0003700">
    <property type="term" value="F:DNA-binding transcription factor activity"/>
    <property type="evidence" value="ECO:0007669"/>
    <property type="project" value="TreeGrafter"/>
</dbReference>
<feature type="domain" description="HTH tetR-type" evidence="5">
    <location>
        <begin position="8"/>
        <end position="67"/>
    </location>
</feature>
<dbReference type="PANTHER" id="PTHR30055">
    <property type="entry name" value="HTH-TYPE TRANSCRIPTIONAL REGULATOR RUTR"/>
    <property type="match status" value="1"/>
</dbReference>
<proteinExistence type="predicted"/>
<dbReference type="EMBL" id="BOQP01000006">
    <property type="protein sequence ID" value="GIM68938.1"/>
    <property type="molecule type" value="Genomic_DNA"/>
</dbReference>
<dbReference type="InterPro" id="IPR050109">
    <property type="entry name" value="HTH-type_TetR-like_transc_reg"/>
</dbReference>
<sequence length="182" mass="19702">MSLRADSARVRTRMLTAARDRIAAGDLELPMNAIAKEAGVGVGTMYRHFASREALLESLAEESYRALVDEAKKAAENPDVAEGLTNLLRAGLRSQLTDAALAKVLAAPTFECTETLVLSKELGRVSLQVIERARQAGVLRPDVTPDDVRRLTCGVQYAVRSGGDQDEAADRYLDIMLKGLMA</sequence>
<dbReference type="InterPro" id="IPR049445">
    <property type="entry name" value="TetR_SbtR-like_C"/>
</dbReference>
<dbReference type="InterPro" id="IPR009057">
    <property type="entry name" value="Homeodomain-like_sf"/>
</dbReference>
<keyword evidence="1" id="KW-0805">Transcription regulation</keyword>
<protein>
    <submittedName>
        <fullName evidence="6">TetR family transcriptional regulator</fullName>
    </submittedName>
</protein>
<accession>A0A919VTI8</accession>
<evidence type="ECO:0000313" key="7">
    <source>
        <dbReference type="Proteomes" id="UP000680865"/>
    </source>
</evidence>
<evidence type="ECO:0000256" key="2">
    <source>
        <dbReference type="ARBA" id="ARBA00023125"/>
    </source>
</evidence>
<evidence type="ECO:0000256" key="4">
    <source>
        <dbReference type="PROSITE-ProRule" id="PRU00335"/>
    </source>
</evidence>
<evidence type="ECO:0000256" key="1">
    <source>
        <dbReference type="ARBA" id="ARBA00023015"/>
    </source>
</evidence>
<gene>
    <name evidence="6" type="ORF">Aco04nite_12970</name>
</gene>
<dbReference type="GO" id="GO:0000976">
    <property type="term" value="F:transcription cis-regulatory region binding"/>
    <property type="evidence" value="ECO:0007669"/>
    <property type="project" value="TreeGrafter"/>
</dbReference>
<reference evidence="6" key="1">
    <citation type="submission" date="2021-03" db="EMBL/GenBank/DDBJ databases">
        <title>Whole genome shotgun sequence of Actinoplanes consettensis NBRC 14913.</title>
        <authorList>
            <person name="Komaki H."/>
            <person name="Tamura T."/>
        </authorList>
    </citation>
    <scope>NUCLEOTIDE SEQUENCE</scope>
    <source>
        <strain evidence="6">NBRC 14913</strain>
    </source>
</reference>
<keyword evidence="3" id="KW-0804">Transcription</keyword>
<feature type="DNA-binding region" description="H-T-H motif" evidence="4">
    <location>
        <begin position="30"/>
        <end position="49"/>
    </location>
</feature>
<dbReference type="PROSITE" id="PS50977">
    <property type="entry name" value="HTH_TETR_2"/>
    <property type="match status" value="1"/>
</dbReference>
<comment type="caution">
    <text evidence="6">The sequence shown here is derived from an EMBL/GenBank/DDBJ whole genome shotgun (WGS) entry which is preliminary data.</text>
</comment>
<dbReference type="PANTHER" id="PTHR30055:SF234">
    <property type="entry name" value="HTH-TYPE TRANSCRIPTIONAL REGULATOR BETI"/>
    <property type="match status" value="1"/>
</dbReference>
<dbReference type="InterPro" id="IPR001647">
    <property type="entry name" value="HTH_TetR"/>
</dbReference>
<organism evidence="6 7">
    <name type="scientific">Winogradskya consettensis</name>
    <dbReference type="NCBI Taxonomy" id="113560"/>
    <lineage>
        <taxon>Bacteria</taxon>
        <taxon>Bacillati</taxon>
        <taxon>Actinomycetota</taxon>
        <taxon>Actinomycetes</taxon>
        <taxon>Micromonosporales</taxon>
        <taxon>Micromonosporaceae</taxon>
        <taxon>Winogradskya</taxon>
    </lineage>
</organism>
<name>A0A919VTI8_9ACTN</name>
<evidence type="ECO:0000313" key="6">
    <source>
        <dbReference type="EMBL" id="GIM68938.1"/>
    </source>
</evidence>
<keyword evidence="7" id="KW-1185">Reference proteome</keyword>